<gene>
    <name evidence="1" type="primary">lef-10</name>
</gene>
<name>A0A126FCE1_9ABAC</name>
<evidence type="ECO:0000313" key="1">
    <source>
        <dbReference type="EMBL" id="AKN81058.1"/>
    </source>
</evidence>
<accession>A0A126FCE1</accession>
<dbReference type="KEGG" id="vg:40526721"/>
<keyword evidence="2" id="KW-1185">Reference proteome</keyword>
<dbReference type="GeneID" id="40526721"/>
<dbReference type="Pfam" id="PF07206">
    <property type="entry name" value="Baculo_LEF-10"/>
    <property type="match status" value="1"/>
</dbReference>
<dbReference type="Proteomes" id="UP000297030">
    <property type="component" value="Segment"/>
</dbReference>
<dbReference type="RefSeq" id="YP_009666451.1">
    <property type="nucleotide sequence ID" value="NC_043520.1"/>
</dbReference>
<protein>
    <submittedName>
        <fullName evidence="1">Late expression factor 10</fullName>
    </submittedName>
</protein>
<dbReference type="EMBL" id="KP763670">
    <property type="protein sequence ID" value="AKN81058.1"/>
    <property type="molecule type" value="Genomic_DNA"/>
</dbReference>
<reference evidence="1 2" key="1">
    <citation type="submission" date="2015-02" db="EMBL/GenBank/DDBJ databases">
        <title>Complete genome of a baculovirus isolated from a medical interest larvae: lLonomia obliqua (Lepidoptera: Saturniidae).</title>
        <authorList>
            <person name="Clara A.-S.W."/>
            <person name="Daniel A.-A.M.P."/>
            <person name="Miguel A.S."/>
            <person name="Jhon F.E.A."/>
            <person name="Fabricio M.S."/>
            <person name="Jose W.L.C."/>
            <person name="Bergmann R.M."/>
            <person name="Fernando M.L."/>
        </authorList>
    </citation>
    <scope>NUCLEOTIDE SEQUENCE [LARGE SCALE GENOMIC DNA]</scope>
    <source>
        <strain evidence="1">SP/2000</strain>
    </source>
</reference>
<organism evidence="1 2">
    <name type="scientific">Lonomia obliqua multiple nucleopolyhedrovirus</name>
    <dbReference type="NCBI Taxonomy" id="134394"/>
    <lineage>
        <taxon>Viruses</taxon>
        <taxon>Viruses incertae sedis</taxon>
        <taxon>Naldaviricetes</taxon>
        <taxon>Lefavirales</taxon>
        <taxon>Baculoviridae</taxon>
        <taxon>Alphabaculovirus</taxon>
        <taxon>Alphabaculovirus lonobliquae</taxon>
        <taxon>Lonomia obliqua nucleopolyhedrovirus</taxon>
    </lineage>
</organism>
<sequence>MMNGSSLASDANVLDLILKDNLILFENNYIIINVFDEETDQVKSVCLGEIGAIQTDACSQTDAMLDASSSSELQSHASS</sequence>
<dbReference type="InterPro" id="IPR009855">
    <property type="entry name" value="Baculo_LEF-10"/>
</dbReference>
<evidence type="ECO:0000313" key="2">
    <source>
        <dbReference type="Proteomes" id="UP000297030"/>
    </source>
</evidence>
<proteinExistence type="predicted"/>